<dbReference type="Pfam" id="PF00440">
    <property type="entry name" value="TetR_N"/>
    <property type="match status" value="1"/>
</dbReference>
<dbReference type="GO" id="GO:0003677">
    <property type="term" value="F:DNA binding"/>
    <property type="evidence" value="ECO:0007669"/>
    <property type="project" value="UniProtKB-UniRule"/>
</dbReference>
<evidence type="ECO:0000256" key="1">
    <source>
        <dbReference type="ARBA" id="ARBA00023125"/>
    </source>
</evidence>
<reference evidence="4 5" key="1">
    <citation type="submission" date="2017-11" db="EMBL/GenBank/DDBJ databases">
        <title>Reclassification of Bisgaard taxon 5 as Caviibacterium pharyngocola gen. nov., sp. nov.</title>
        <authorList>
            <person name="Christensen H."/>
        </authorList>
    </citation>
    <scope>NUCLEOTIDE SEQUENCE [LARGE SCALE GENOMIC DNA]</scope>
    <source>
        <strain evidence="4 5">7_3</strain>
    </source>
</reference>
<dbReference type="InterPro" id="IPR001647">
    <property type="entry name" value="HTH_TetR"/>
</dbReference>
<dbReference type="PANTHER" id="PTHR43479:SF7">
    <property type="entry name" value="TETR-FAMILY TRANSCRIPTIONAL REGULATOR"/>
    <property type="match status" value="1"/>
</dbReference>
<protein>
    <submittedName>
        <fullName evidence="4">TetR family transcriptional regulator</fullName>
    </submittedName>
</protein>
<name>A0A2M8RW99_9PAST</name>
<evidence type="ECO:0000256" key="2">
    <source>
        <dbReference type="PROSITE-ProRule" id="PRU00335"/>
    </source>
</evidence>
<feature type="domain" description="HTH tetR-type" evidence="3">
    <location>
        <begin position="9"/>
        <end position="69"/>
    </location>
</feature>
<dbReference type="PANTHER" id="PTHR43479">
    <property type="entry name" value="ACREF/ENVCD OPERON REPRESSOR-RELATED"/>
    <property type="match status" value="1"/>
</dbReference>
<keyword evidence="5" id="KW-1185">Reference proteome</keyword>
<evidence type="ECO:0000313" key="4">
    <source>
        <dbReference type="EMBL" id="PJG83151.1"/>
    </source>
</evidence>
<sequence length="183" mass="21698">MNKNDIRVIKTGKNISESFLALLNQKDFDEITVQDILDRAQINRTTFYKHYAGKNELAKQLIEEFKQRVFLPLVEKRFTQSSMEFTQKFAPVLLENKEKIRLLWKIETPKIHLKQDMYLLIKEKYIENMRNENLAEFVDIEFQGHMYASFALAALSFTLSCDKPLDPLLLLENMRMLFEKTIL</sequence>
<comment type="caution">
    <text evidence="4">The sequence shown here is derived from an EMBL/GenBank/DDBJ whole genome shotgun (WGS) entry which is preliminary data.</text>
</comment>
<dbReference type="PROSITE" id="PS50977">
    <property type="entry name" value="HTH_TETR_2"/>
    <property type="match status" value="1"/>
</dbReference>
<dbReference type="InterPro" id="IPR009057">
    <property type="entry name" value="Homeodomain-like_sf"/>
</dbReference>
<dbReference type="SUPFAM" id="SSF46689">
    <property type="entry name" value="Homeodomain-like"/>
    <property type="match status" value="1"/>
</dbReference>
<keyword evidence="1 2" id="KW-0238">DNA-binding</keyword>
<dbReference type="Gene3D" id="1.10.357.10">
    <property type="entry name" value="Tetracycline Repressor, domain 2"/>
    <property type="match status" value="1"/>
</dbReference>
<organism evidence="4 5">
    <name type="scientific">Caviibacterium pharyngocola</name>
    <dbReference type="NCBI Taxonomy" id="28159"/>
    <lineage>
        <taxon>Bacteria</taxon>
        <taxon>Pseudomonadati</taxon>
        <taxon>Pseudomonadota</taxon>
        <taxon>Gammaproteobacteria</taxon>
        <taxon>Pasteurellales</taxon>
        <taxon>Pasteurellaceae</taxon>
        <taxon>Caviibacterium</taxon>
    </lineage>
</organism>
<gene>
    <name evidence="4" type="ORF">CVP04_06055</name>
</gene>
<dbReference type="Proteomes" id="UP000230282">
    <property type="component" value="Unassembled WGS sequence"/>
</dbReference>
<evidence type="ECO:0000259" key="3">
    <source>
        <dbReference type="PROSITE" id="PS50977"/>
    </source>
</evidence>
<dbReference type="InterPro" id="IPR050624">
    <property type="entry name" value="HTH-type_Tx_Regulator"/>
</dbReference>
<dbReference type="OrthoDB" id="9798857at2"/>
<feature type="DNA-binding region" description="H-T-H motif" evidence="2">
    <location>
        <begin position="32"/>
        <end position="51"/>
    </location>
</feature>
<accession>A0A2M8RW99</accession>
<proteinExistence type="predicted"/>
<dbReference type="AlphaFoldDB" id="A0A2M8RW99"/>
<dbReference type="EMBL" id="PHGZ01000013">
    <property type="protein sequence ID" value="PJG83151.1"/>
    <property type="molecule type" value="Genomic_DNA"/>
</dbReference>
<evidence type="ECO:0000313" key="5">
    <source>
        <dbReference type="Proteomes" id="UP000230282"/>
    </source>
</evidence>